<evidence type="ECO:0000313" key="7">
    <source>
        <dbReference type="EMBL" id="MSS29118.1"/>
    </source>
</evidence>
<keyword evidence="8" id="KW-1185">Reference proteome</keyword>
<feature type="region of interest" description="Disordered" evidence="5">
    <location>
        <begin position="250"/>
        <end position="271"/>
    </location>
</feature>
<dbReference type="Gene3D" id="2.70.50.60">
    <property type="entry name" value="abc- transporter (atp binding component) like domain"/>
    <property type="match status" value="1"/>
</dbReference>
<dbReference type="Gene3D" id="3.40.50.300">
    <property type="entry name" value="P-loop containing nucleotide triphosphate hydrolases"/>
    <property type="match status" value="1"/>
</dbReference>
<sequence>MCSDAGAVINVDGISKFFEIYSKPSHRLWQMAFRGRRCFYEPFWALRDVSFDVRRGECVGIIGRNGAGKSTLLQVITGTLAPSSGNVDVKGRVAALLELGSGFNPEFTGRENVYLNASILGLTREEIDARFDDIAAFADIGDFIEQPVKSYSSGMVVRLAFAVVAHVDADVLIIDEALSVGDAFFTQKCMRFLRRFIAERTALFVSHDTAAVNSLCSRAILMENGRIKQIGSPKEVTETYLKDMYEAHQGSSAPTDEAAGAEVAGDTESAAAPEEFRDMRADFINASNLRNDIQVFAFNENSEAFGKKGATIVDAVLLDAENHPLNWIVGGEPVSLRITVQAHKDIFGPIVGFFCNNRLGQQIFGDNTFLVYRDKPVFLRAGQKLSASFSFTMPILEVGDYSFSVAVAEGTQEEHVQHDWKHDALLLRSTTTSCHTGMVGIPMKQISLNVI</sequence>
<dbReference type="Proteomes" id="UP000477488">
    <property type="component" value="Unassembled WGS sequence"/>
</dbReference>
<dbReference type="EMBL" id="VUMH01000023">
    <property type="protein sequence ID" value="MSS29118.1"/>
    <property type="molecule type" value="Genomic_DNA"/>
</dbReference>
<dbReference type="InterPro" id="IPR050683">
    <property type="entry name" value="Bact_Polysacc_Export_ATP-bd"/>
</dbReference>
<evidence type="ECO:0000256" key="5">
    <source>
        <dbReference type="SAM" id="MobiDB-lite"/>
    </source>
</evidence>
<keyword evidence="3" id="KW-0547">Nucleotide-binding</keyword>
<dbReference type="InterPro" id="IPR015860">
    <property type="entry name" value="ABC_transpr_TagH-like"/>
</dbReference>
<comment type="similarity">
    <text evidence="1">Belongs to the ABC transporter superfamily.</text>
</comment>
<dbReference type="CDD" id="cd03220">
    <property type="entry name" value="ABC_KpsT_Wzt"/>
    <property type="match status" value="1"/>
</dbReference>
<dbReference type="PANTHER" id="PTHR46743:SF2">
    <property type="entry name" value="TEICHOIC ACIDS EXPORT ATP-BINDING PROTEIN TAGH"/>
    <property type="match status" value="1"/>
</dbReference>
<dbReference type="AlphaFoldDB" id="A0A6L5XPA0"/>
<gene>
    <name evidence="7" type="ORF">FYJ44_14040</name>
</gene>
<proteinExistence type="inferred from homology"/>
<dbReference type="GO" id="GO:0016887">
    <property type="term" value="F:ATP hydrolysis activity"/>
    <property type="evidence" value="ECO:0007669"/>
    <property type="project" value="InterPro"/>
</dbReference>
<dbReference type="GO" id="GO:0005524">
    <property type="term" value="F:ATP binding"/>
    <property type="evidence" value="ECO:0007669"/>
    <property type="project" value="UniProtKB-KW"/>
</dbReference>
<evidence type="ECO:0000259" key="6">
    <source>
        <dbReference type="PROSITE" id="PS50893"/>
    </source>
</evidence>
<dbReference type="InterPro" id="IPR027417">
    <property type="entry name" value="P-loop_NTPase"/>
</dbReference>
<keyword evidence="2" id="KW-0813">Transport</keyword>
<name>A0A6L5XPA0_9BACT</name>
<evidence type="ECO:0000256" key="2">
    <source>
        <dbReference type="ARBA" id="ARBA00022448"/>
    </source>
</evidence>
<dbReference type="CDD" id="cd10147">
    <property type="entry name" value="Wzt_C-like"/>
    <property type="match status" value="1"/>
</dbReference>
<dbReference type="Pfam" id="PF14524">
    <property type="entry name" value="Wzt_C"/>
    <property type="match status" value="1"/>
</dbReference>
<reference evidence="7 8" key="1">
    <citation type="submission" date="2019-09" db="EMBL/GenBank/DDBJ databases">
        <title>In-depth cultivation of the pig gut microbiome towards novel bacterial diversity and tailored functional studies.</title>
        <authorList>
            <person name="Wylensek D."/>
            <person name="Hitch T.C.A."/>
            <person name="Clavel T."/>
        </authorList>
    </citation>
    <scope>NUCLEOTIDE SEQUENCE [LARGE SCALE GENOMIC DNA]</scope>
    <source>
        <strain evidence="7 8">PG-178-WT-4</strain>
    </source>
</reference>
<dbReference type="InterPro" id="IPR003593">
    <property type="entry name" value="AAA+_ATPase"/>
</dbReference>
<dbReference type="GO" id="GO:0140359">
    <property type="term" value="F:ABC-type transporter activity"/>
    <property type="evidence" value="ECO:0007669"/>
    <property type="project" value="InterPro"/>
</dbReference>
<feature type="domain" description="ABC transporter" evidence="6">
    <location>
        <begin position="26"/>
        <end position="249"/>
    </location>
</feature>
<dbReference type="InterPro" id="IPR029439">
    <property type="entry name" value="Wzt_C"/>
</dbReference>
<dbReference type="PROSITE" id="PS50893">
    <property type="entry name" value="ABC_TRANSPORTER_2"/>
    <property type="match status" value="1"/>
</dbReference>
<dbReference type="SMART" id="SM00382">
    <property type="entry name" value="AAA"/>
    <property type="match status" value="1"/>
</dbReference>
<dbReference type="RefSeq" id="WP_154513209.1">
    <property type="nucleotide sequence ID" value="NZ_VUMH01000023.1"/>
</dbReference>
<dbReference type="PANTHER" id="PTHR46743">
    <property type="entry name" value="TEICHOIC ACIDS EXPORT ATP-BINDING PROTEIN TAGH"/>
    <property type="match status" value="1"/>
</dbReference>
<dbReference type="Pfam" id="PF00005">
    <property type="entry name" value="ABC_tran"/>
    <property type="match status" value="1"/>
</dbReference>
<dbReference type="InterPro" id="IPR003439">
    <property type="entry name" value="ABC_transporter-like_ATP-bd"/>
</dbReference>
<accession>A0A6L5XPA0</accession>
<evidence type="ECO:0000256" key="4">
    <source>
        <dbReference type="ARBA" id="ARBA00022840"/>
    </source>
</evidence>
<keyword evidence="4 7" id="KW-0067">ATP-binding</keyword>
<evidence type="ECO:0000313" key="8">
    <source>
        <dbReference type="Proteomes" id="UP000477488"/>
    </source>
</evidence>
<evidence type="ECO:0000256" key="3">
    <source>
        <dbReference type="ARBA" id="ARBA00022741"/>
    </source>
</evidence>
<dbReference type="GO" id="GO:0016020">
    <property type="term" value="C:membrane"/>
    <property type="evidence" value="ECO:0007669"/>
    <property type="project" value="InterPro"/>
</dbReference>
<dbReference type="SUPFAM" id="SSF52540">
    <property type="entry name" value="P-loop containing nucleoside triphosphate hydrolases"/>
    <property type="match status" value="1"/>
</dbReference>
<protein>
    <submittedName>
        <fullName evidence="7">ABC transporter ATP-binding protein</fullName>
    </submittedName>
</protein>
<evidence type="ECO:0000256" key="1">
    <source>
        <dbReference type="ARBA" id="ARBA00005417"/>
    </source>
</evidence>
<organism evidence="7 8">
    <name type="scientific">Desulfovibrio porci</name>
    <dbReference type="NCBI Taxonomy" id="2605782"/>
    <lineage>
        <taxon>Bacteria</taxon>
        <taxon>Pseudomonadati</taxon>
        <taxon>Thermodesulfobacteriota</taxon>
        <taxon>Desulfovibrionia</taxon>
        <taxon>Desulfovibrionales</taxon>
        <taxon>Desulfovibrionaceae</taxon>
        <taxon>Desulfovibrio</taxon>
    </lineage>
</organism>
<comment type="caution">
    <text evidence="7">The sequence shown here is derived from an EMBL/GenBank/DDBJ whole genome shotgun (WGS) entry which is preliminary data.</text>
</comment>